<sequence>MAALIAASREERVQALKDHLLNLAMGAEREETQLSATVALLNREEGMPVARNEVSAPGGGPLVIERRIVDPAADRDPTGV</sequence>
<proteinExistence type="predicted"/>
<dbReference type="RefSeq" id="WP_213669891.1">
    <property type="nucleotide sequence ID" value="NZ_JAHCDA010000002.1"/>
</dbReference>
<comment type="caution">
    <text evidence="1">The sequence shown here is derived from an EMBL/GenBank/DDBJ whole genome shotgun (WGS) entry which is preliminary data.</text>
</comment>
<evidence type="ECO:0000313" key="2">
    <source>
        <dbReference type="Proteomes" id="UP000766336"/>
    </source>
</evidence>
<reference evidence="1 2" key="1">
    <citation type="submission" date="2021-05" db="EMBL/GenBank/DDBJ databases">
        <title>Roseococcus sp. XZZS9, whole genome shotgun sequencing project.</title>
        <authorList>
            <person name="Zhao G."/>
            <person name="Shen L."/>
        </authorList>
    </citation>
    <scope>NUCLEOTIDE SEQUENCE [LARGE SCALE GENOMIC DNA]</scope>
    <source>
        <strain evidence="1 2">XZZS9</strain>
    </source>
</reference>
<gene>
    <name evidence="1" type="ORF">KHU32_09655</name>
</gene>
<accession>A0ABS5QCF7</accession>
<evidence type="ECO:0000313" key="1">
    <source>
        <dbReference type="EMBL" id="MBS7811202.1"/>
    </source>
</evidence>
<protein>
    <submittedName>
        <fullName evidence="1">Uncharacterized protein</fullName>
    </submittedName>
</protein>
<dbReference type="Proteomes" id="UP000766336">
    <property type="component" value="Unassembled WGS sequence"/>
</dbReference>
<keyword evidence="2" id="KW-1185">Reference proteome</keyword>
<organism evidence="1 2">
    <name type="scientific">Roseococcus pinisoli</name>
    <dbReference type="NCBI Taxonomy" id="2835040"/>
    <lineage>
        <taxon>Bacteria</taxon>
        <taxon>Pseudomonadati</taxon>
        <taxon>Pseudomonadota</taxon>
        <taxon>Alphaproteobacteria</taxon>
        <taxon>Acetobacterales</taxon>
        <taxon>Roseomonadaceae</taxon>
        <taxon>Roseococcus</taxon>
    </lineage>
</organism>
<dbReference type="EMBL" id="JAHCDA010000002">
    <property type="protein sequence ID" value="MBS7811202.1"/>
    <property type="molecule type" value="Genomic_DNA"/>
</dbReference>
<name>A0ABS5QCF7_9PROT</name>